<evidence type="ECO:0000313" key="4">
    <source>
        <dbReference type="Proteomes" id="UP000318758"/>
    </source>
</evidence>
<organism evidence="3 4">
    <name type="scientific">Shewanella marisflavi</name>
    <dbReference type="NCBI Taxonomy" id="260364"/>
    <lineage>
        <taxon>Bacteria</taxon>
        <taxon>Pseudomonadati</taxon>
        <taxon>Pseudomonadota</taxon>
        <taxon>Gammaproteobacteria</taxon>
        <taxon>Alteromonadales</taxon>
        <taxon>Shewanellaceae</taxon>
        <taxon>Shewanella</taxon>
    </lineage>
</organism>
<accession>A0ABX5WL22</accession>
<feature type="compositionally biased region" description="Polar residues" evidence="1">
    <location>
        <begin position="144"/>
        <end position="179"/>
    </location>
</feature>
<feature type="compositionally biased region" description="Basic and acidic residues" evidence="1">
    <location>
        <begin position="184"/>
        <end position="193"/>
    </location>
</feature>
<gene>
    <name evidence="3" type="ORF">FGA12_08500</name>
</gene>
<evidence type="ECO:0000313" key="3">
    <source>
        <dbReference type="EMBL" id="QDF75195.1"/>
    </source>
</evidence>
<dbReference type="EMBL" id="CP041153">
    <property type="protein sequence ID" value="QDF75195.1"/>
    <property type="molecule type" value="Genomic_DNA"/>
</dbReference>
<protein>
    <submittedName>
        <fullName evidence="3">Uncharacterized protein</fullName>
    </submittedName>
</protein>
<feature type="region of interest" description="Disordered" evidence="1">
    <location>
        <begin position="144"/>
        <end position="193"/>
    </location>
</feature>
<name>A0ABX5WL22_9GAMM</name>
<keyword evidence="2" id="KW-0812">Transmembrane</keyword>
<feature type="transmembrane region" description="Helical" evidence="2">
    <location>
        <begin position="54"/>
        <end position="81"/>
    </location>
</feature>
<sequence>MQVTPQELYKPRQPEKEYHWSAIKLNAVCPEPLALTSLDLLEESAEHQRRQHKFLGISLTDLMLVLGVLLLHLFLLSMLSWRYPLYHGPALRAEPSTKAISAYMLSAAQFEAMTKRELANQAAPLKNSSESQLVAPVTKEQSLTSLSQLKSPGASSPQKQLIQSQKHSPDRGNQQTQTAGAEKSQAKSHDIEPELPRRVAEQGFTFEAPDLTGYSAPPQERPFAGELGVITGDYLARHRQALIDKLVQRAADVATMPKSISEMDGLMAQLALPKIDEYNTAITLDSKLDPNRIVKLGDTCYRVVNVATPINPHAENLGFPFKCGEDKVKQAIKASLDRHLELMGVSQKSNN</sequence>
<evidence type="ECO:0000256" key="1">
    <source>
        <dbReference type="SAM" id="MobiDB-lite"/>
    </source>
</evidence>
<keyword evidence="2" id="KW-1133">Transmembrane helix</keyword>
<keyword evidence="2" id="KW-0472">Membrane</keyword>
<keyword evidence="4" id="KW-1185">Reference proteome</keyword>
<evidence type="ECO:0000256" key="2">
    <source>
        <dbReference type="SAM" id="Phobius"/>
    </source>
</evidence>
<reference evidence="3 4" key="1">
    <citation type="submission" date="2019-06" db="EMBL/GenBank/DDBJ databases">
        <title>Complete genome of Shewanella marisflavi ECSMB14101, a mussel settlement-inducing bacterium isolated from East China Sea.</title>
        <authorList>
            <person name="Yang J."/>
            <person name="Liang X."/>
            <person name="Chang R."/>
            <person name="Peng L."/>
        </authorList>
    </citation>
    <scope>NUCLEOTIDE SEQUENCE [LARGE SCALE GENOMIC DNA]</scope>
    <source>
        <strain evidence="3 4">ECSMB14101</strain>
    </source>
</reference>
<dbReference type="Proteomes" id="UP000318758">
    <property type="component" value="Chromosome"/>
</dbReference>
<proteinExistence type="predicted"/>